<sequence length="324" mass="37839">MNKKLTQKDFDDFKESIEDLIKLYKESRLSKMENAEESEEERLARLRRFGQELRKDIDEAGKFVKIKEEQGRKSKLTPQEKVYILIIKEYLGLSNRETAELASLLNLTKEEISYKTVERLYSDPDVFVILYNLLSKTVGGLKVDAVMDGTGYSLVVTKHYRSEREKSGEGVKEGRDFVYSFFIFDLGSNLIVAYGYSLKSEREAYEMALEVLRDLGVEVDSLRADKYYGKSTLDDFPDSEVYLIPKSNATIKGGKRWREMVLRFMRNPLEYLEEYFKRERAESLISSIKRRTGWIINKVREERIHLTVLARVAIHDLLWSKALD</sequence>
<dbReference type="Proteomes" id="UP000693941">
    <property type="component" value="Chromosome"/>
</dbReference>
<dbReference type="AlphaFoldDB" id="A0A8F5BVD1"/>
<evidence type="ECO:0000313" key="1">
    <source>
        <dbReference type="EMBL" id="QXJ32018.1"/>
    </source>
</evidence>
<gene>
    <name evidence="1" type="ORF">J5U21_01669</name>
</gene>
<organism evidence="1 2">
    <name type="scientific">Saccharolobus shibatae</name>
    <dbReference type="NCBI Taxonomy" id="2286"/>
    <lineage>
        <taxon>Archaea</taxon>
        <taxon>Thermoproteota</taxon>
        <taxon>Thermoprotei</taxon>
        <taxon>Sulfolobales</taxon>
        <taxon>Sulfolobaceae</taxon>
        <taxon>Saccharolobus</taxon>
    </lineage>
</organism>
<evidence type="ECO:0000313" key="2">
    <source>
        <dbReference type="Proteomes" id="UP000693941"/>
    </source>
</evidence>
<name>A0A8F5BVD1_9CREN</name>
<dbReference type="EMBL" id="CP077715">
    <property type="protein sequence ID" value="QXJ32018.1"/>
    <property type="molecule type" value="Genomic_DNA"/>
</dbReference>
<dbReference type="RefSeq" id="WP_261310573.1">
    <property type="nucleotide sequence ID" value="NZ_CP077715.1"/>
</dbReference>
<evidence type="ECO:0008006" key="3">
    <source>
        <dbReference type="Google" id="ProtNLM"/>
    </source>
</evidence>
<proteinExistence type="predicted"/>
<accession>A0A8F5BVD1</accession>
<protein>
    <recommendedName>
        <fullName evidence="3">Transposase</fullName>
    </recommendedName>
</protein>
<dbReference type="GeneID" id="75046185"/>
<reference evidence="1" key="1">
    <citation type="journal article" date="2021" name="Environ. Microbiol.">
        <title>New insights into the diversity and evolution of the archaeal mobilome from three complete genomes of Saccharolobus shibatae.</title>
        <authorList>
            <person name="Medvedeva S."/>
            <person name="Brandt D."/>
            <person name="Cvirkaite-Krupovic V."/>
            <person name="Liu Y."/>
            <person name="Severinov K."/>
            <person name="Ishino S."/>
            <person name="Ishino Y."/>
            <person name="Prangishvili D."/>
            <person name="Kalinowski J."/>
            <person name="Krupovic M."/>
        </authorList>
    </citation>
    <scope>NUCLEOTIDE SEQUENCE</scope>
    <source>
        <strain evidence="1">BEU9</strain>
    </source>
</reference>